<proteinExistence type="inferred from homology"/>
<dbReference type="InterPro" id="IPR001466">
    <property type="entry name" value="Beta-lactam-related"/>
</dbReference>
<reference evidence="4" key="1">
    <citation type="submission" date="2022-07" db="EMBL/GenBank/DDBJ databases">
        <title>The genome of Lyophyllum shimeji provides insight into the initial evolution of ectomycorrhizal fungal genome.</title>
        <authorList>
            <person name="Kobayashi Y."/>
            <person name="Shibata T."/>
            <person name="Hirakawa H."/>
            <person name="Shigenobu S."/>
            <person name="Nishiyama T."/>
            <person name="Yamada A."/>
            <person name="Hasebe M."/>
            <person name="Kawaguchi M."/>
        </authorList>
    </citation>
    <scope>NUCLEOTIDE SEQUENCE</scope>
    <source>
        <strain evidence="4">AT787</strain>
    </source>
</reference>
<dbReference type="PANTHER" id="PTHR46825:SF15">
    <property type="entry name" value="BETA-LACTAMASE-RELATED DOMAIN-CONTAINING PROTEIN"/>
    <property type="match status" value="1"/>
</dbReference>
<dbReference type="Pfam" id="PF00144">
    <property type="entry name" value="Beta-lactamase"/>
    <property type="match status" value="1"/>
</dbReference>
<feature type="chain" id="PRO_5040286066" evidence="2">
    <location>
        <begin position="21"/>
        <end position="580"/>
    </location>
</feature>
<keyword evidence="5" id="KW-1185">Reference proteome</keyword>
<protein>
    <submittedName>
        <fullName evidence="4">Beta-lactamase</fullName>
    </submittedName>
</protein>
<dbReference type="InterPro" id="IPR050491">
    <property type="entry name" value="AmpC-like"/>
</dbReference>
<name>A0A9P3UN88_LYOSH</name>
<gene>
    <name evidence="4" type="ORF">LshimejAT787_0905640</name>
</gene>
<dbReference type="OrthoDB" id="5946976at2759"/>
<dbReference type="SUPFAM" id="SSF56601">
    <property type="entry name" value="beta-lactamase/transpeptidase-like"/>
    <property type="match status" value="1"/>
</dbReference>
<dbReference type="AlphaFoldDB" id="A0A9P3UN88"/>
<dbReference type="InterPro" id="IPR012338">
    <property type="entry name" value="Beta-lactam/transpept-like"/>
</dbReference>
<dbReference type="Gene3D" id="3.40.710.10">
    <property type="entry name" value="DD-peptidase/beta-lactamase superfamily"/>
    <property type="match status" value="1"/>
</dbReference>
<dbReference type="PANTHER" id="PTHR46825">
    <property type="entry name" value="D-ALANYL-D-ALANINE-CARBOXYPEPTIDASE/ENDOPEPTIDASE AMPH"/>
    <property type="match status" value="1"/>
</dbReference>
<organism evidence="4 5">
    <name type="scientific">Lyophyllum shimeji</name>
    <name type="common">Hon-shimeji</name>
    <name type="synonym">Tricholoma shimeji</name>
    <dbReference type="NCBI Taxonomy" id="47721"/>
    <lineage>
        <taxon>Eukaryota</taxon>
        <taxon>Fungi</taxon>
        <taxon>Dikarya</taxon>
        <taxon>Basidiomycota</taxon>
        <taxon>Agaricomycotina</taxon>
        <taxon>Agaricomycetes</taxon>
        <taxon>Agaricomycetidae</taxon>
        <taxon>Agaricales</taxon>
        <taxon>Tricholomatineae</taxon>
        <taxon>Lyophyllaceae</taxon>
        <taxon>Lyophyllum</taxon>
    </lineage>
</organism>
<dbReference type="Proteomes" id="UP001063166">
    <property type="component" value="Unassembled WGS sequence"/>
</dbReference>
<accession>A0A9P3UN88</accession>
<evidence type="ECO:0000256" key="2">
    <source>
        <dbReference type="SAM" id="SignalP"/>
    </source>
</evidence>
<sequence length="580" mass="61747">MRFWALSSLVPLLLSASTLSQNVSNVLNANTEAFISQVLADWNSAGGFAVAVVRRDASGAWQVETKGYGIATADGGKMTEHTRFNIASNSKLFTALATGLLISNETLSPRLSWTSKLASVVPGWSMIDPGAAKQLTITDAMSHRSGLPRHDISYKLTDNDAAVVEKTKHLRPSAEFRDLWQYSNHMYVLLSTLPQRVLPSKSPFVEYVQEHILDPLGMNATTYLYPVANATGDFADGFTREDGNPLGNGTVRALPYFGAGAGNNTVLAGAGGVITNAVDMATWLKMLLSNGVHPDTNATIIPADVMDKAATGVSVQTGKADFPELSPLVYGGGQARGTYRGHDLIEHGGDVPGYHSQVTRLTNDGLGVMVFSNDNPLGALTMEIVKYRLIDEALGLEPIDWNTRYKGVLSQLLNSSVAPTPRPANATLPAGGLAALQGTYKNAGYGSFELCLVSPSPSASDSASRKCKALATNATRILPGAVTPGVPTYLAEWDSPWGSHLQLSHFTRNTFNVSLVSSYPTGNASQPFWTYNAGVLDSSAVAQFDKGGVGMMGIWGASDGVPEPEGKSIKELAEVWFDKT</sequence>
<comment type="similarity">
    <text evidence="1">Belongs to the peptidase S12 family.</text>
</comment>
<evidence type="ECO:0000313" key="5">
    <source>
        <dbReference type="Proteomes" id="UP001063166"/>
    </source>
</evidence>
<keyword evidence="2" id="KW-0732">Signal</keyword>
<evidence type="ECO:0000313" key="4">
    <source>
        <dbReference type="EMBL" id="GLB41349.1"/>
    </source>
</evidence>
<comment type="caution">
    <text evidence="4">The sequence shown here is derived from an EMBL/GenBank/DDBJ whole genome shotgun (WGS) entry which is preliminary data.</text>
</comment>
<feature type="signal peptide" evidence="2">
    <location>
        <begin position="1"/>
        <end position="20"/>
    </location>
</feature>
<evidence type="ECO:0000256" key="1">
    <source>
        <dbReference type="ARBA" id="ARBA00038215"/>
    </source>
</evidence>
<dbReference type="EMBL" id="BRPK01000009">
    <property type="protein sequence ID" value="GLB41349.1"/>
    <property type="molecule type" value="Genomic_DNA"/>
</dbReference>
<feature type="domain" description="Beta-lactamase-related" evidence="3">
    <location>
        <begin position="46"/>
        <end position="377"/>
    </location>
</feature>
<evidence type="ECO:0000259" key="3">
    <source>
        <dbReference type="Pfam" id="PF00144"/>
    </source>
</evidence>